<dbReference type="RefSeq" id="WP_115218378.1">
    <property type="nucleotide sequence ID" value="NZ_UHIA01000004.1"/>
</dbReference>
<organism evidence="6 7">
    <name type="scientific">Suttonella indologenes</name>
    <dbReference type="NCBI Taxonomy" id="13276"/>
    <lineage>
        <taxon>Bacteria</taxon>
        <taxon>Pseudomonadati</taxon>
        <taxon>Pseudomonadota</taxon>
        <taxon>Gammaproteobacteria</taxon>
        <taxon>Cardiobacteriales</taxon>
        <taxon>Cardiobacteriaceae</taxon>
        <taxon>Suttonella</taxon>
    </lineage>
</organism>
<dbReference type="InterPro" id="IPR011049">
    <property type="entry name" value="Serralysin-like_metalloprot_C"/>
</dbReference>
<dbReference type="GO" id="GO:0010855">
    <property type="term" value="F:adenylate cyclase inhibitor activity"/>
    <property type="evidence" value="ECO:0007669"/>
    <property type="project" value="TreeGrafter"/>
</dbReference>
<accession>A0A380MVW8</accession>
<dbReference type="InterPro" id="IPR003644">
    <property type="entry name" value="Calx_beta"/>
</dbReference>
<feature type="region of interest" description="Disordered" evidence="4">
    <location>
        <begin position="587"/>
        <end position="608"/>
    </location>
</feature>
<reference evidence="6 7" key="1">
    <citation type="submission" date="2018-06" db="EMBL/GenBank/DDBJ databases">
        <authorList>
            <consortium name="Pathogen Informatics"/>
            <person name="Doyle S."/>
        </authorList>
    </citation>
    <scope>NUCLEOTIDE SEQUENCE [LARGE SCALE GENOMIC DNA]</scope>
    <source>
        <strain evidence="6 7">NCTC10717</strain>
    </source>
</reference>
<dbReference type="GO" id="GO:0005737">
    <property type="term" value="C:cytoplasm"/>
    <property type="evidence" value="ECO:0007669"/>
    <property type="project" value="TreeGrafter"/>
</dbReference>
<feature type="region of interest" description="Disordered" evidence="4">
    <location>
        <begin position="900"/>
        <end position="937"/>
    </location>
</feature>
<gene>
    <name evidence="6" type="ORF">NCTC10717_01124</name>
</gene>
<feature type="domain" description="Calx-beta" evidence="5">
    <location>
        <begin position="181"/>
        <end position="267"/>
    </location>
</feature>
<keyword evidence="1" id="KW-0732">Signal</keyword>
<dbReference type="InterPro" id="IPR038081">
    <property type="entry name" value="CalX-like_sf"/>
</dbReference>
<dbReference type="Gene3D" id="2.60.40.2030">
    <property type="match status" value="4"/>
</dbReference>
<evidence type="ECO:0000256" key="4">
    <source>
        <dbReference type="SAM" id="MobiDB-lite"/>
    </source>
</evidence>
<evidence type="ECO:0000313" key="7">
    <source>
        <dbReference type="Proteomes" id="UP000254575"/>
    </source>
</evidence>
<dbReference type="NCBIfam" id="TIGR01965">
    <property type="entry name" value="VCBS_repeat"/>
    <property type="match status" value="1"/>
</dbReference>
<dbReference type="PANTHER" id="PTHR46682:SF1">
    <property type="entry name" value="ADHESION G-PROTEIN COUPLED RECEPTOR V1"/>
    <property type="match status" value="1"/>
</dbReference>
<evidence type="ECO:0000259" key="5">
    <source>
        <dbReference type="Pfam" id="PF03160"/>
    </source>
</evidence>
<dbReference type="GO" id="GO:0004930">
    <property type="term" value="F:G protein-coupled receptor activity"/>
    <property type="evidence" value="ECO:0007669"/>
    <property type="project" value="InterPro"/>
</dbReference>
<dbReference type="Pfam" id="PF03160">
    <property type="entry name" value="Calx-beta"/>
    <property type="match status" value="4"/>
</dbReference>
<dbReference type="PANTHER" id="PTHR46682">
    <property type="entry name" value="ADHESION G-PROTEIN COUPLED RECEPTOR V1"/>
    <property type="match status" value="1"/>
</dbReference>
<feature type="domain" description="Calx-beta" evidence="5">
    <location>
        <begin position="610"/>
        <end position="716"/>
    </location>
</feature>
<evidence type="ECO:0000256" key="2">
    <source>
        <dbReference type="ARBA" id="ARBA00022737"/>
    </source>
</evidence>
<feature type="region of interest" description="Disordered" evidence="4">
    <location>
        <begin position="439"/>
        <end position="470"/>
    </location>
</feature>
<proteinExistence type="predicted"/>
<dbReference type="Gene3D" id="2.60.40.3440">
    <property type="match status" value="1"/>
</dbReference>
<protein>
    <submittedName>
        <fullName evidence="6">Sodium/calcium exchanger 1</fullName>
    </submittedName>
</protein>
<dbReference type="SUPFAM" id="SSF51120">
    <property type="entry name" value="beta-Roll"/>
    <property type="match status" value="1"/>
</dbReference>
<dbReference type="GO" id="GO:0071277">
    <property type="term" value="P:cellular response to calcium ion"/>
    <property type="evidence" value="ECO:0007669"/>
    <property type="project" value="TreeGrafter"/>
</dbReference>
<dbReference type="Proteomes" id="UP000254575">
    <property type="component" value="Unassembled WGS sequence"/>
</dbReference>
<dbReference type="EMBL" id="UHIA01000004">
    <property type="protein sequence ID" value="SUO96705.1"/>
    <property type="molecule type" value="Genomic_DNA"/>
</dbReference>
<feature type="compositionally biased region" description="Basic and acidic residues" evidence="4">
    <location>
        <begin position="299"/>
        <end position="309"/>
    </location>
</feature>
<name>A0A380MVW8_9GAMM</name>
<keyword evidence="2" id="KW-0677">Repeat</keyword>
<dbReference type="InterPro" id="IPR026919">
    <property type="entry name" value="ADGRV1"/>
</dbReference>
<dbReference type="Pfam" id="PF17963">
    <property type="entry name" value="Big_9"/>
    <property type="match status" value="1"/>
</dbReference>
<feature type="domain" description="Calx-beta" evidence="5">
    <location>
        <begin position="467"/>
        <end position="575"/>
    </location>
</feature>
<keyword evidence="3" id="KW-0106">Calcium</keyword>
<evidence type="ECO:0000256" key="1">
    <source>
        <dbReference type="ARBA" id="ARBA00022729"/>
    </source>
</evidence>
<dbReference type="GO" id="GO:0001965">
    <property type="term" value="F:G-protein alpha-subunit binding"/>
    <property type="evidence" value="ECO:0007669"/>
    <property type="project" value="TreeGrafter"/>
</dbReference>
<feature type="region of interest" description="Disordered" evidence="4">
    <location>
        <begin position="735"/>
        <end position="780"/>
    </location>
</feature>
<feature type="region of interest" description="Disordered" evidence="4">
    <location>
        <begin position="277"/>
        <end position="319"/>
    </location>
</feature>
<dbReference type="GO" id="GO:0016020">
    <property type="term" value="C:membrane"/>
    <property type="evidence" value="ECO:0007669"/>
    <property type="project" value="InterPro"/>
</dbReference>
<dbReference type="InterPro" id="IPR010221">
    <property type="entry name" value="VCBS_dom"/>
</dbReference>
<evidence type="ECO:0000313" key="6">
    <source>
        <dbReference type="EMBL" id="SUO96705.1"/>
    </source>
</evidence>
<feature type="domain" description="Calx-beta" evidence="5">
    <location>
        <begin position="305"/>
        <end position="411"/>
    </location>
</feature>
<keyword evidence="7" id="KW-1185">Reference proteome</keyword>
<feature type="compositionally biased region" description="Basic and acidic residues" evidence="4">
    <location>
        <begin position="762"/>
        <end position="771"/>
    </location>
</feature>
<dbReference type="OrthoDB" id="5912193at2"/>
<feature type="compositionally biased region" description="Low complexity" evidence="4">
    <location>
        <begin position="439"/>
        <end position="449"/>
    </location>
</feature>
<evidence type="ECO:0000256" key="3">
    <source>
        <dbReference type="ARBA" id="ARBA00022837"/>
    </source>
</evidence>
<feature type="compositionally biased region" description="Low complexity" evidence="4">
    <location>
        <begin position="280"/>
        <end position="294"/>
    </location>
</feature>
<dbReference type="SUPFAM" id="SSF141072">
    <property type="entry name" value="CalX-like"/>
    <property type="match status" value="4"/>
</dbReference>
<sequence length="1343" mass="141622">MSIALQILKANGEIANPAARLSNAQATVIKAESGQRFQLIDEITGFAPENIEVQRAGNDLLVAFEGQTTEQPGLIIQDYYATAGNKTDNLLVGLHENGAIYPYVPETAQAGAAIHQLAEGVVATQAVGGSVATAAAMALPLWPLALIPLAGLAALAGGGGGGGGGDDKPALPKASISGLEKVNEGIGTVEYTVTLDKPAAEDVTIKYTITPNAPTSVEDFTKDTPMTGTVTIPKGKTTATIPVGIENDHIYEGEESYTVKISDPTNATIGKDSITTTIYDNGTTDGKTPGTDPVPSDPKIPHDSDDDRPTVSIEGPKNVNEGIGQAKYTIKLDKASGVDTEITYTVAHAADDPKTDDKDFGTNGAGTRTVIIKAGQTSAEISVDIENDKKYESANGGEKYTVSIDKAVGGQTDNTDKFTAIDNGETKYGNKSVTTAIWDNGTTDGTTPGNNPPADPKNPDATPHNTDDDRDLTLGISGPTAVNEAVGKVTYTVTLNKVNNTADTTVDVILKHGTTDAKDFSSKIADGDIVKKVTIPKGSTTLKVDFDLGIHNDDIFEGKEDYTVTLVNPKNAAIDKNKGSVTTVIWDDGTTNGTDPADPKNPDNPSNVYDDRPTVSIEGLNSVNEGIGQAKYTIKLDKASGVDTEITYTVAHAADDPKTDDKDFGTNGAGTRTVIIKAGQTSAKISVDIENDKEYESANGGEKYTVSIDKAEGVKTENGETIKKELKYGNKSVTTEIWDDGTTDGKTPGNNPPADPKNPDATPHDTDDDRPLSITGDGDEVEEGKEYAGTFTIGPKTSFTSITINGKELGLNKIINASNEFPIDLDPNSDKDGAIRLKITGYNPETGELSYTYKSNAQDHSKNDPIINEIPFTLLGTDGNKHDGKFTVKITDTAPEAVDDENKANIESASGSVLEKTASGNVLDNDKTGEDTPTTVIGAQSGVHDKVSNGVGTEIQGELGTLKIQADGSYTYTPNQGKTGKDVFTYTIKDADGTISTAKLTITVNSPADISTTSSNQIINLINSSISSVVDSSVSVTITDKDTNEHYLKAIGETEKLSNGNIISGAYGNFKTVQEQKLGENDNFYKFEYKLDTENTVIKALSKGLDLTIYDNLNIHSYDGMTANSYAALYVAINGNVNPVTFKNQITKHDDIYQEADVSNATINTLAGNDVVVINSAKKATISLGEGDDYFYAKDNISNTSIQGGDGDDVITLYGTATNGSKINGGSGKDTLVLAQDTTIDGNQLSITNIEIIDLRSGNGKDANMAPNTVTLTQSALVDNGVKNISLFANKTDASNKNPLDVFTLDVDDESSVSRDGNVYTVNLGAQGTYTITDELNIGINIV</sequence>